<reference evidence="1" key="1">
    <citation type="submission" date="2018-05" db="EMBL/GenBank/DDBJ databases">
        <authorList>
            <person name="Lanie J.A."/>
            <person name="Ng W.-L."/>
            <person name="Kazmierczak K.M."/>
            <person name="Andrzejewski T.M."/>
            <person name="Davidsen T.M."/>
            <person name="Wayne K.J."/>
            <person name="Tettelin H."/>
            <person name="Glass J.I."/>
            <person name="Rusch D."/>
            <person name="Podicherti R."/>
            <person name="Tsui H.-C.T."/>
            <person name="Winkler M.E."/>
        </authorList>
    </citation>
    <scope>NUCLEOTIDE SEQUENCE</scope>
</reference>
<organism evidence="1">
    <name type="scientific">marine metagenome</name>
    <dbReference type="NCBI Taxonomy" id="408172"/>
    <lineage>
        <taxon>unclassified sequences</taxon>
        <taxon>metagenomes</taxon>
        <taxon>ecological metagenomes</taxon>
    </lineage>
</organism>
<evidence type="ECO:0000313" key="1">
    <source>
        <dbReference type="EMBL" id="SVD60413.1"/>
    </source>
</evidence>
<proteinExistence type="predicted"/>
<name>A0A382WNT4_9ZZZZ</name>
<dbReference type="EMBL" id="UINC01161302">
    <property type="protein sequence ID" value="SVD60413.1"/>
    <property type="molecule type" value="Genomic_DNA"/>
</dbReference>
<dbReference type="AlphaFoldDB" id="A0A382WNT4"/>
<sequence>MKLIGILLQVSTAVQKQLTFAHAFPVRA</sequence>
<feature type="non-terminal residue" evidence="1">
    <location>
        <position position="28"/>
    </location>
</feature>
<accession>A0A382WNT4</accession>
<protein>
    <submittedName>
        <fullName evidence="1">Uncharacterized protein</fullName>
    </submittedName>
</protein>
<gene>
    <name evidence="1" type="ORF">METZ01_LOCUS413267</name>
</gene>